<keyword evidence="1" id="KW-0472">Membrane</keyword>
<evidence type="ECO:0000259" key="2">
    <source>
        <dbReference type="Pfam" id="PF04773"/>
    </source>
</evidence>
<evidence type="ECO:0000313" key="5">
    <source>
        <dbReference type="Proteomes" id="UP001209317"/>
    </source>
</evidence>
<gene>
    <name evidence="4" type="ORF">OD355_03440</name>
</gene>
<proteinExistence type="predicted"/>
<dbReference type="GO" id="GO:0016989">
    <property type="term" value="F:sigma factor antagonist activity"/>
    <property type="evidence" value="ECO:0007669"/>
    <property type="project" value="TreeGrafter"/>
</dbReference>
<dbReference type="Gene3D" id="3.55.50.30">
    <property type="match status" value="1"/>
</dbReference>
<name>A0AAE3IK49_9BACT</name>
<comment type="caution">
    <text evidence="4">The sequence shown here is derived from an EMBL/GenBank/DDBJ whole genome shotgun (WGS) entry which is preliminary data.</text>
</comment>
<evidence type="ECO:0000313" key="4">
    <source>
        <dbReference type="EMBL" id="MCU7693565.1"/>
    </source>
</evidence>
<dbReference type="InterPro" id="IPR006860">
    <property type="entry name" value="FecR"/>
</dbReference>
<dbReference type="InterPro" id="IPR012373">
    <property type="entry name" value="Ferrdict_sens_TM"/>
</dbReference>
<dbReference type="Pfam" id="PF16344">
    <property type="entry name" value="FecR_C"/>
    <property type="match status" value="1"/>
</dbReference>
<accession>A0AAE3IK49</accession>
<dbReference type="Gene3D" id="2.60.120.1440">
    <property type="match status" value="1"/>
</dbReference>
<dbReference type="RefSeq" id="WP_263037053.1">
    <property type="nucleotide sequence ID" value="NZ_JAOTPL010000003.1"/>
</dbReference>
<dbReference type="AlphaFoldDB" id="A0AAE3IK49"/>
<dbReference type="PIRSF" id="PIRSF018266">
    <property type="entry name" value="FecR"/>
    <property type="match status" value="1"/>
</dbReference>
<protein>
    <submittedName>
        <fullName evidence="4">DUF4974 domain-containing protein</fullName>
    </submittedName>
</protein>
<feature type="domain" description="Protein FecR C-terminal" evidence="3">
    <location>
        <begin position="305"/>
        <end position="373"/>
    </location>
</feature>
<dbReference type="Pfam" id="PF04773">
    <property type="entry name" value="FecR"/>
    <property type="match status" value="1"/>
</dbReference>
<reference evidence="4" key="1">
    <citation type="submission" date="2022-10" db="EMBL/GenBank/DDBJ databases">
        <authorList>
            <person name="Kim H.S."/>
            <person name="Kim J.-S."/>
            <person name="Suh M.K."/>
            <person name="Eom M.K."/>
            <person name="Lee J.-S."/>
        </authorList>
    </citation>
    <scope>NUCLEOTIDE SEQUENCE</scope>
    <source>
        <strain evidence="4">LIP-5</strain>
    </source>
</reference>
<organism evidence="4 5">
    <name type="scientific">Haoranjiania flava</name>
    <dbReference type="NCBI Taxonomy" id="1856322"/>
    <lineage>
        <taxon>Bacteria</taxon>
        <taxon>Pseudomonadati</taxon>
        <taxon>Bacteroidota</taxon>
        <taxon>Chitinophagia</taxon>
        <taxon>Chitinophagales</taxon>
        <taxon>Chitinophagaceae</taxon>
        <taxon>Haoranjiania</taxon>
    </lineage>
</organism>
<evidence type="ECO:0000256" key="1">
    <source>
        <dbReference type="SAM" id="Phobius"/>
    </source>
</evidence>
<dbReference type="EMBL" id="JAOTPL010000003">
    <property type="protein sequence ID" value="MCU7693565.1"/>
    <property type="molecule type" value="Genomic_DNA"/>
</dbReference>
<dbReference type="PANTHER" id="PTHR30273">
    <property type="entry name" value="PERIPLASMIC SIGNAL SENSOR AND SIGMA FACTOR ACTIVATOR FECR-RELATED"/>
    <property type="match status" value="1"/>
</dbReference>
<dbReference type="InterPro" id="IPR032508">
    <property type="entry name" value="FecR_C"/>
</dbReference>
<dbReference type="PANTHER" id="PTHR30273:SF2">
    <property type="entry name" value="PROTEIN FECR"/>
    <property type="match status" value="1"/>
</dbReference>
<keyword evidence="1" id="KW-0812">Transmembrane</keyword>
<keyword evidence="5" id="KW-1185">Reference proteome</keyword>
<evidence type="ECO:0000259" key="3">
    <source>
        <dbReference type="Pfam" id="PF16344"/>
    </source>
</evidence>
<sequence>MEKDSFIYEIEDFVCDQTFQNYCLGTNIIDSIFWEDWIKNNPHKQEAFSKAKRVLQILSARQGDFLSQLSALHEGILLQEKIRDIIAEESVSTQIIPAEFMRNKRRSKVWFAAAACILIVFGSLLLAYFFNAQNAPAGEMADFVFVTKALQKKTIQLPDSSIIFLNENSRLVLDKDFNSHKRVATLEGEAYFDVKHDPAHPFLLHTAKLDIQVLGTAFNVKAYKETDTYEAALLRGKIEILPNKFVKQKIVLQPNQQFALRSMPAADKQLANQKRINIPDSAFVNKALTDSFTKLPVATKWSRHKMVFNNETLATIAKRLEEWYGIQIVIRDQSVADYRFTGTFDNENIINVLTVLQTSYSFDFYVKNNVIYISK</sequence>
<keyword evidence="1" id="KW-1133">Transmembrane helix</keyword>
<dbReference type="Proteomes" id="UP001209317">
    <property type="component" value="Unassembled WGS sequence"/>
</dbReference>
<feature type="domain" description="FecR protein" evidence="2">
    <location>
        <begin position="146"/>
        <end position="239"/>
    </location>
</feature>
<feature type="transmembrane region" description="Helical" evidence="1">
    <location>
        <begin position="109"/>
        <end position="130"/>
    </location>
</feature>